<sequence length="362" mass="41482">MSVRSKYESDPSSLLFLFSSVAKSKHYKLNPSKVQKPLTLSLSLSLSSTHSLSFLLKKKEKEKLFLSIRVFQNCGGFEFWSSNPTVVILCSLIRRRRKKKRKMPRTSKRKAAPPSSASVKSSDSLSVRPVEKKPRTSKRKAAPPSSESVKSSSVRSGKAGAVKAVTKEVDRIDQLFDSYANKDLGLIDPEGVETLCSDMGVQHTDVRILMLAWKMKAKKQGYFSKDEWRTGLKALKVDNLEKLKKALPTLETEVMTPPNFEDFYAFAFKYCLTEEMQKCVDVETICELLNLVLGSQFCAQVDSITEYLKFQSDYRVLTMDQWVNFYRFCHEISFPDLHNYDSDQAWPLILDSFVEWLREKRK</sequence>
<dbReference type="PANTHER" id="PTHR12281">
    <property type="entry name" value="RP42 RELATED"/>
    <property type="match status" value="1"/>
</dbReference>
<organism evidence="4 5">
    <name type="scientific">Quercus suber</name>
    <name type="common">Cork oak</name>
    <dbReference type="NCBI Taxonomy" id="58331"/>
    <lineage>
        <taxon>Eukaryota</taxon>
        <taxon>Viridiplantae</taxon>
        <taxon>Streptophyta</taxon>
        <taxon>Embryophyta</taxon>
        <taxon>Tracheophyta</taxon>
        <taxon>Spermatophyta</taxon>
        <taxon>Magnoliopsida</taxon>
        <taxon>eudicotyledons</taxon>
        <taxon>Gunneridae</taxon>
        <taxon>Pentapetalae</taxon>
        <taxon>rosids</taxon>
        <taxon>fabids</taxon>
        <taxon>Fagales</taxon>
        <taxon>Fagaceae</taxon>
        <taxon>Quercus</taxon>
    </lineage>
</organism>
<comment type="function">
    <text evidence="1">Neddylation of cullins play an essential role in the regulation of SCF-type complexes activity.</text>
</comment>
<name>A0AAW0LA22_QUESU</name>
<dbReference type="EMBL" id="PKMF04000134">
    <property type="protein sequence ID" value="KAK7847917.1"/>
    <property type="molecule type" value="Genomic_DNA"/>
</dbReference>
<dbReference type="GO" id="GO:0031624">
    <property type="term" value="F:ubiquitin conjugating enzyme binding"/>
    <property type="evidence" value="ECO:0007669"/>
    <property type="project" value="TreeGrafter"/>
</dbReference>
<evidence type="ECO:0000313" key="4">
    <source>
        <dbReference type="EMBL" id="KAK7847917.1"/>
    </source>
</evidence>
<dbReference type="Pfam" id="PF03556">
    <property type="entry name" value="Cullin_binding"/>
    <property type="match status" value="1"/>
</dbReference>
<gene>
    <name evidence="4" type="primary">Dcun1d5</name>
    <name evidence="4" type="ORF">CFP56_006032</name>
</gene>
<dbReference type="InterPro" id="IPR014764">
    <property type="entry name" value="DCN-prot"/>
</dbReference>
<evidence type="ECO:0000256" key="1">
    <source>
        <dbReference type="RuleBase" id="RU410713"/>
    </source>
</evidence>
<dbReference type="GO" id="GO:0097602">
    <property type="term" value="F:cullin family protein binding"/>
    <property type="evidence" value="ECO:0007669"/>
    <property type="project" value="TreeGrafter"/>
</dbReference>
<dbReference type="FunFam" id="1.10.238.200:FF:000005">
    <property type="entry name" value="Defective in cullin neddylation protein"/>
    <property type="match status" value="1"/>
</dbReference>
<protein>
    <recommendedName>
        <fullName evidence="1">Defective in cullin neddylation protein</fullName>
    </recommendedName>
</protein>
<dbReference type="GO" id="GO:0045116">
    <property type="term" value="P:protein neddylation"/>
    <property type="evidence" value="ECO:0007669"/>
    <property type="project" value="TreeGrafter"/>
</dbReference>
<dbReference type="Gene3D" id="1.10.238.200">
    <property type="entry name" value="Cullin, PONY binding domain"/>
    <property type="match status" value="1"/>
</dbReference>
<feature type="region of interest" description="Disordered" evidence="2">
    <location>
        <begin position="98"/>
        <end position="154"/>
    </location>
</feature>
<evidence type="ECO:0000259" key="3">
    <source>
        <dbReference type="PROSITE" id="PS51229"/>
    </source>
</evidence>
<dbReference type="PROSITE" id="PS51229">
    <property type="entry name" value="DCUN1"/>
    <property type="match status" value="1"/>
</dbReference>
<feature type="compositionally biased region" description="Low complexity" evidence="2">
    <location>
        <begin position="112"/>
        <end position="128"/>
    </location>
</feature>
<comment type="caution">
    <text evidence="4">The sequence shown here is derived from an EMBL/GenBank/DDBJ whole genome shotgun (WGS) entry which is preliminary data.</text>
</comment>
<keyword evidence="5" id="KW-1185">Reference proteome</keyword>
<dbReference type="GO" id="GO:0032182">
    <property type="term" value="F:ubiquitin-like protein binding"/>
    <property type="evidence" value="ECO:0007669"/>
    <property type="project" value="TreeGrafter"/>
</dbReference>
<dbReference type="PANTHER" id="PTHR12281:SF30">
    <property type="entry name" value="DEFECTIVE IN CULLIN NEDDYLATION PROTEIN"/>
    <property type="match status" value="1"/>
</dbReference>
<feature type="compositionally biased region" description="Low complexity" evidence="2">
    <location>
        <begin position="142"/>
        <end position="154"/>
    </location>
</feature>
<evidence type="ECO:0000256" key="2">
    <source>
        <dbReference type="SAM" id="MobiDB-lite"/>
    </source>
</evidence>
<dbReference type="AlphaFoldDB" id="A0AAW0LA22"/>
<dbReference type="Gene3D" id="1.10.238.10">
    <property type="entry name" value="EF-hand"/>
    <property type="match status" value="1"/>
</dbReference>
<feature type="domain" description="DCUN1" evidence="3">
    <location>
        <begin position="167"/>
        <end position="358"/>
    </location>
</feature>
<evidence type="ECO:0000313" key="5">
    <source>
        <dbReference type="Proteomes" id="UP000237347"/>
    </source>
</evidence>
<proteinExistence type="predicted"/>
<accession>A0AAW0LA22</accession>
<dbReference type="GO" id="GO:0000151">
    <property type="term" value="C:ubiquitin ligase complex"/>
    <property type="evidence" value="ECO:0007669"/>
    <property type="project" value="TreeGrafter"/>
</dbReference>
<feature type="compositionally biased region" description="Basic residues" evidence="2">
    <location>
        <begin position="98"/>
        <end position="111"/>
    </location>
</feature>
<dbReference type="InterPro" id="IPR005176">
    <property type="entry name" value="PONY_dom"/>
</dbReference>
<dbReference type="InterPro" id="IPR042460">
    <property type="entry name" value="DCN1-like_PONY"/>
</dbReference>
<dbReference type="Proteomes" id="UP000237347">
    <property type="component" value="Unassembled WGS sequence"/>
</dbReference>
<reference evidence="4 5" key="1">
    <citation type="journal article" date="2018" name="Sci. Data">
        <title>The draft genome sequence of cork oak.</title>
        <authorList>
            <person name="Ramos A.M."/>
            <person name="Usie A."/>
            <person name="Barbosa P."/>
            <person name="Barros P.M."/>
            <person name="Capote T."/>
            <person name="Chaves I."/>
            <person name="Simoes F."/>
            <person name="Abreu I."/>
            <person name="Carrasquinho I."/>
            <person name="Faro C."/>
            <person name="Guimaraes J.B."/>
            <person name="Mendonca D."/>
            <person name="Nobrega F."/>
            <person name="Rodrigues L."/>
            <person name="Saibo N.J.M."/>
            <person name="Varela M.C."/>
            <person name="Egas C."/>
            <person name="Matos J."/>
            <person name="Miguel C.M."/>
            <person name="Oliveira M.M."/>
            <person name="Ricardo C.P."/>
            <person name="Goncalves S."/>
        </authorList>
    </citation>
    <scope>NUCLEOTIDE SEQUENCE [LARGE SCALE GENOMIC DNA]</scope>
    <source>
        <strain evidence="5">cv. HL8</strain>
    </source>
</reference>